<dbReference type="InterPro" id="IPR003447">
    <property type="entry name" value="FEMABX"/>
</dbReference>
<dbReference type="PANTHER" id="PTHR36174">
    <property type="entry name" value="LIPID II:GLYCINE GLYCYLTRANSFERASE"/>
    <property type="match status" value="1"/>
</dbReference>
<dbReference type="EMBL" id="CP002360">
    <property type="protein sequence ID" value="AEE97391.1"/>
    <property type="molecule type" value="Genomic_DNA"/>
</dbReference>
<keyword evidence="6" id="KW-0961">Cell wall biogenesis/degradation</keyword>
<dbReference type="Proteomes" id="UP000008457">
    <property type="component" value="Chromosome"/>
</dbReference>
<keyword evidence="3" id="KW-0133">Cell shape</keyword>
<dbReference type="PROSITE" id="PS51191">
    <property type="entry name" value="FEMABX"/>
    <property type="match status" value="1"/>
</dbReference>
<dbReference type="GO" id="GO:0016755">
    <property type="term" value="F:aminoacyltransferase activity"/>
    <property type="evidence" value="ECO:0007669"/>
    <property type="project" value="InterPro"/>
</dbReference>
<keyword evidence="2" id="KW-0808">Transferase</keyword>
<keyword evidence="4" id="KW-0573">Peptidoglycan synthesis</keyword>
<dbReference type="RefSeq" id="WP_013781818.1">
    <property type="nucleotide sequence ID" value="NC_015520.1"/>
</dbReference>
<dbReference type="eggNOG" id="COG2348">
    <property type="taxonomic scope" value="Bacteria"/>
</dbReference>
<proteinExistence type="inferred from homology"/>
<dbReference type="GO" id="GO:0009252">
    <property type="term" value="P:peptidoglycan biosynthetic process"/>
    <property type="evidence" value="ECO:0007669"/>
    <property type="project" value="UniProtKB-KW"/>
</dbReference>
<evidence type="ECO:0000313" key="8">
    <source>
        <dbReference type="EMBL" id="AEE97391.1"/>
    </source>
</evidence>
<dbReference type="STRING" id="697281.Mahau_2220"/>
<dbReference type="PROSITE" id="PS51186">
    <property type="entry name" value="GNAT"/>
    <property type="match status" value="1"/>
</dbReference>
<dbReference type="PANTHER" id="PTHR36174:SF1">
    <property type="entry name" value="LIPID II:GLYCINE GLYCYLTRANSFERASE"/>
    <property type="match status" value="1"/>
</dbReference>
<dbReference type="OrthoDB" id="9785911at2"/>
<dbReference type="GO" id="GO:0016747">
    <property type="term" value="F:acyltransferase activity, transferring groups other than amino-acyl groups"/>
    <property type="evidence" value="ECO:0007669"/>
    <property type="project" value="InterPro"/>
</dbReference>
<evidence type="ECO:0000259" key="7">
    <source>
        <dbReference type="PROSITE" id="PS51186"/>
    </source>
</evidence>
<reference evidence="9" key="1">
    <citation type="submission" date="2010-11" db="EMBL/GenBank/DDBJ databases">
        <title>The complete genome of Mahella australiensis DSM 15567.</title>
        <authorList>
            <consortium name="US DOE Joint Genome Institute (JGI-PGF)"/>
            <person name="Lucas S."/>
            <person name="Copeland A."/>
            <person name="Lapidus A."/>
            <person name="Bruce D."/>
            <person name="Goodwin L."/>
            <person name="Pitluck S."/>
            <person name="Kyrpides N."/>
            <person name="Mavromatis K."/>
            <person name="Pagani I."/>
            <person name="Ivanova N."/>
            <person name="Teshima H."/>
            <person name="Brettin T."/>
            <person name="Detter J.C."/>
            <person name="Han C."/>
            <person name="Tapia R."/>
            <person name="Land M."/>
            <person name="Hauser L."/>
            <person name="Markowitz V."/>
            <person name="Cheng J.-F."/>
            <person name="Hugenholtz P."/>
            <person name="Woyke T."/>
            <person name="Wu D."/>
            <person name="Spring S."/>
            <person name="Pukall R."/>
            <person name="Steenblock K."/>
            <person name="Schneider S."/>
            <person name="Klenk H.-P."/>
            <person name="Eisen J.A."/>
        </authorList>
    </citation>
    <scope>NUCLEOTIDE SEQUENCE [LARGE SCALE GENOMIC DNA]</scope>
    <source>
        <strain evidence="9">DSM 15567 / CIP 107919 / 50-1 BON</strain>
    </source>
</reference>
<evidence type="ECO:0000256" key="6">
    <source>
        <dbReference type="ARBA" id="ARBA00023316"/>
    </source>
</evidence>
<evidence type="ECO:0000256" key="2">
    <source>
        <dbReference type="ARBA" id="ARBA00022679"/>
    </source>
</evidence>
<organism evidence="8 9">
    <name type="scientific">Mahella australiensis (strain DSM 15567 / CIP 107919 / 50-1 BON)</name>
    <dbReference type="NCBI Taxonomy" id="697281"/>
    <lineage>
        <taxon>Bacteria</taxon>
        <taxon>Bacillati</taxon>
        <taxon>Bacillota</taxon>
        <taxon>Clostridia</taxon>
        <taxon>Thermoanaerobacterales</taxon>
        <taxon>Thermoanaerobacterales Family IV. Incertae Sedis</taxon>
        <taxon>Mahella</taxon>
    </lineage>
</organism>
<dbReference type="KEGG" id="mas:Mahau_2220"/>
<sequence>MRVIINGDKNLYTKFVESHPKGHILQTLEWAAVKDDNWGHIYVMVEDQGDIKASMLLLIRKLPIIGKNMIYSPRGPVCDMHDKTVLTFLITEVKKLAKQYNAIMLKIDPDIKADDSEVIKNLKDLGFMRNEEALNFEGIQPRFVFRLDIRPDLDELMANFHSKTRYNIRLAERKGVTVRMGTRQDLPAFHQIMEVTGLRDNFVVRPLSYFEKMYDCLHDRGYLELALAEYQGQIVSGIICLFCGDKCWYLYGASSNEHRNVMPNYLLQWEMIKRAKERGCTMYDFRGVSGDINPDNPLYGLYRFKKGFNGEFTEFIGEFDMVLSPMWYSIWQKAVPAFRKARRKVTLMLKRSKEDVEKHEHDAAGGME</sequence>
<evidence type="ECO:0000256" key="5">
    <source>
        <dbReference type="ARBA" id="ARBA00023315"/>
    </source>
</evidence>
<keyword evidence="9" id="KW-1185">Reference proteome</keyword>
<gene>
    <name evidence="8" type="ordered locus">Mahau_2220</name>
</gene>
<feature type="domain" description="N-acetyltransferase" evidence="7">
    <location>
        <begin position="176"/>
        <end position="326"/>
    </location>
</feature>
<dbReference type="AlphaFoldDB" id="F4A3D6"/>
<dbReference type="Pfam" id="PF02388">
    <property type="entry name" value="FemAB"/>
    <property type="match status" value="2"/>
</dbReference>
<reference evidence="8 9" key="2">
    <citation type="journal article" date="2011" name="Stand. Genomic Sci.">
        <title>Complete genome sequence of Mahella australiensis type strain (50-1 BON).</title>
        <authorList>
            <person name="Sikorski J."/>
            <person name="Teshima H."/>
            <person name="Nolan M."/>
            <person name="Lucas S."/>
            <person name="Hammon N."/>
            <person name="Deshpande S."/>
            <person name="Cheng J.F."/>
            <person name="Pitluck S."/>
            <person name="Liolios K."/>
            <person name="Pagani I."/>
            <person name="Ivanova N."/>
            <person name="Huntemann M."/>
            <person name="Mavromatis K."/>
            <person name="Ovchinikova G."/>
            <person name="Pati A."/>
            <person name="Tapia R."/>
            <person name="Han C."/>
            <person name="Goodwin L."/>
            <person name="Chen A."/>
            <person name="Palaniappan K."/>
            <person name="Land M."/>
            <person name="Hauser L."/>
            <person name="Ngatchou-Djao O.D."/>
            <person name="Rohde M."/>
            <person name="Pukall R."/>
            <person name="Spring S."/>
            <person name="Abt B."/>
            <person name="Goker M."/>
            <person name="Detter J.C."/>
            <person name="Woyke T."/>
            <person name="Bristow J."/>
            <person name="Markowitz V."/>
            <person name="Hugenholtz P."/>
            <person name="Eisen J.A."/>
            <person name="Kyrpides N.C."/>
            <person name="Klenk H.P."/>
            <person name="Lapidus A."/>
        </authorList>
    </citation>
    <scope>NUCLEOTIDE SEQUENCE [LARGE SCALE GENOMIC DNA]</scope>
    <source>
        <strain evidence="9">DSM 15567 / CIP 107919 / 50-1 BON</strain>
    </source>
</reference>
<keyword evidence="5" id="KW-0012">Acyltransferase</keyword>
<dbReference type="InterPro" id="IPR016181">
    <property type="entry name" value="Acyl_CoA_acyltransferase"/>
</dbReference>
<evidence type="ECO:0000313" key="9">
    <source>
        <dbReference type="Proteomes" id="UP000008457"/>
    </source>
</evidence>
<evidence type="ECO:0000256" key="1">
    <source>
        <dbReference type="ARBA" id="ARBA00009943"/>
    </source>
</evidence>
<accession>F4A3D6</accession>
<dbReference type="InterPro" id="IPR050644">
    <property type="entry name" value="PG_Glycine_Bridge_Synth"/>
</dbReference>
<dbReference type="GO" id="GO:0008360">
    <property type="term" value="P:regulation of cell shape"/>
    <property type="evidence" value="ECO:0007669"/>
    <property type="project" value="UniProtKB-KW"/>
</dbReference>
<dbReference type="InterPro" id="IPR000182">
    <property type="entry name" value="GNAT_dom"/>
</dbReference>
<dbReference type="SUPFAM" id="SSF55729">
    <property type="entry name" value="Acyl-CoA N-acyltransferases (Nat)"/>
    <property type="match status" value="2"/>
</dbReference>
<dbReference type="Gene3D" id="3.40.630.30">
    <property type="match status" value="2"/>
</dbReference>
<dbReference type="GO" id="GO:0071555">
    <property type="term" value="P:cell wall organization"/>
    <property type="evidence" value="ECO:0007669"/>
    <property type="project" value="UniProtKB-KW"/>
</dbReference>
<evidence type="ECO:0000256" key="4">
    <source>
        <dbReference type="ARBA" id="ARBA00022984"/>
    </source>
</evidence>
<comment type="similarity">
    <text evidence="1">Belongs to the FemABX family.</text>
</comment>
<name>F4A3D6_MAHA5</name>
<protein>
    <submittedName>
        <fullName evidence="8">Methicillin resistance protein</fullName>
    </submittedName>
</protein>
<evidence type="ECO:0000256" key="3">
    <source>
        <dbReference type="ARBA" id="ARBA00022960"/>
    </source>
</evidence>
<dbReference type="HOGENOM" id="CLU_048411_0_1_9"/>